<dbReference type="InterPro" id="IPR050834">
    <property type="entry name" value="Glycosyltransf_2"/>
</dbReference>
<accession>A0A1J5R1G8</accession>
<dbReference type="SUPFAM" id="SSF53448">
    <property type="entry name" value="Nucleotide-diphospho-sugar transferases"/>
    <property type="match status" value="1"/>
</dbReference>
<keyword evidence="1" id="KW-0812">Transmembrane</keyword>
<evidence type="ECO:0000313" key="3">
    <source>
        <dbReference type="EMBL" id="OIQ89298.1"/>
    </source>
</evidence>
<feature type="transmembrane region" description="Helical" evidence="1">
    <location>
        <begin position="195"/>
        <end position="217"/>
    </location>
</feature>
<keyword evidence="1" id="KW-1133">Transmembrane helix</keyword>
<dbReference type="GO" id="GO:0016757">
    <property type="term" value="F:glycosyltransferase activity"/>
    <property type="evidence" value="ECO:0007669"/>
    <property type="project" value="UniProtKB-KW"/>
</dbReference>
<reference evidence="3" key="1">
    <citation type="submission" date="2016-10" db="EMBL/GenBank/DDBJ databases">
        <title>Sequence of Gallionella enrichment culture.</title>
        <authorList>
            <person name="Poehlein A."/>
            <person name="Muehling M."/>
            <person name="Daniel R."/>
        </authorList>
    </citation>
    <scope>NUCLEOTIDE SEQUENCE</scope>
</reference>
<gene>
    <name evidence="3" type="primary">tuaG_1</name>
    <name evidence="3" type="ORF">GALL_288060</name>
</gene>
<dbReference type="AlphaFoldDB" id="A0A1J5R1G8"/>
<name>A0A1J5R1G8_9ZZZZ</name>
<proteinExistence type="predicted"/>
<feature type="domain" description="Glycosyltransferase 2-like" evidence="2">
    <location>
        <begin position="20"/>
        <end position="136"/>
    </location>
</feature>
<dbReference type="InterPro" id="IPR029044">
    <property type="entry name" value="Nucleotide-diphossugar_trans"/>
</dbReference>
<organism evidence="3">
    <name type="scientific">mine drainage metagenome</name>
    <dbReference type="NCBI Taxonomy" id="410659"/>
    <lineage>
        <taxon>unclassified sequences</taxon>
        <taxon>metagenomes</taxon>
        <taxon>ecological metagenomes</taxon>
    </lineage>
</organism>
<protein>
    <submittedName>
        <fullName evidence="3">Putative teichuronic acid biosynthesis glycosyltransferase TuaG</fullName>
        <ecNumber evidence="3">2.4.-.-</ecNumber>
    </submittedName>
</protein>
<feature type="transmembrane region" description="Helical" evidence="1">
    <location>
        <begin position="252"/>
        <end position="269"/>
    </location>
</feature>
<dbReference type="CDD" id="cd00761">
    <property type="entry name" value="Glyco_tranf_GTA_type"/>
    <property type="match status" value="1"/>
</dbReference>
<dbReference type="EMBL" id="MLJW01000335">
    <property type="protein sequence ID" value="OIQ89298.1"/>
    <property type="molecule type" value="Genomic_DNA"/>
</dbReference>
<dbReference type="PANTHER" id="PTHR43685:SF2">
    <property type="entry name" value="GLYCOSYLTRANSFERASE 2-LIKE DOMAIN-CONTAINING PROTEIN"/>
    <property type="match status" value="1"/>
</dbReference>
<keyword evidence="3" id="KW-0328">Glycosyltransferase</keyword>
<dbReference type="Gene3D" id="3.90.550.10">
    <property type="entry name" value="Spore Coat Polysaccharide Biosynthesis Protein SpsA, Chain A"/>
    <property type="match status" value="1"/>
</dbReference>
<evidence type="ECO:0000256" key="1">
    <source>
        <dbReference type="SAM" id="Phobius"/>
    </source>
</evidence>
<dbReference type="Pfam" id="PF00535">
    <property type="entry name" value="Glycos_transf_2"/>
    <property type="match status" value="1"/>
</dbReference>
<evidence type="ECO:0000259" key="2">
    <source>
        <dbReference type="Pfam" id="PF00535"/>
    </source>
</evidence>
<sequence>MGAAVKDQNKHGNLGITPVSVIIPCYRCADTIRRAVDSVLAQTLPAYEIILVDDCSNDGKTLDVLEQLRRRYPDENIRVLGLEKNSGPGSARNAGWDAATQPYLAFLDADDSWHPEKLEIQYQWMAAHPDVVLTGHPSVILADGMTLPKLPDDVVAKRVRINGLLISNLFPTRSVMLKREVSYRFIPGKRYAEDYLLWLTIVLSGRAAWVLEIPMAYSFKEAFGDGGLTGNLWKSEQGELDTYKRLFLARKISFFALILCSSFSLLKYVRRWGIAKARALSGNLF</sequence>
<keyword evidence="3" id="KW-0808">Transferase</keyword>
<dbReference type="InterPro" id="IPR001173">
    <property type="entry name" value="Glyco_trans_2-like"/>
</dbReference>
<dbReference type="PANTHER" id="PTHR43685">
    <property type="entry name" value="GLYCOSYLTRANSFERASE"/>
    <property type="match status" value="1"/>
</dbReference>
<keyword evidence="1" id="KW-0472">Membrane</keyword>
<comment type="caution">
    <text evidence="3">The sequence shown here is derived from an EMBL/GenBank/DDBJ whole genome shotgun (WGS) entry which is preliminary data.</text>
</comment>
<dbReference type="EC" id="2.4.-.-" evidence="3"/>